<accession>A0A644WRN6</accession>
<protein>
    <submittedName>
        <fullName evidence="1">Uncharacterized protein</fullName>
    </submittedName>
</protein>
<dbReference type="EMBL" id="VSSQ01001219">
    <property type="protein sequence ID" value="MPM06327.1"/>
    <property type="molecule type" value="Genomic_DNA"/>
</dbReference>
<reference evidence="1" key="1">
    <citation type="submission" date="2019-08" db="EMBL/GenBank/DDBJ databases">
        <authorList>
            <person name="Kucharzyk K."/>
            <person name="Murdoch R.W."/>
            <person name="Higgins S."/>
            <person name="Loffler F."/>
        </authorList>
    </citation>
    <scope>NUCLEOTIDE SEQUENCE</scope>
</reference>
<gene>
    <name evidence="1" type="ORF">SDC9_52626</name>
</gene>
<sequence length="96" mass="10908">MKQNTVYLMECGGGIGCTEKLHMSIPDFMLVLNNKHYRFDTTNGNLSILCINGVDEKINVKNGYKNLVITQSDSDWSPYEKSRTDYLRAVEDAKRG</sequence>
<evidence type="ECO:0000313" key="1">
    <source>
        <dbReference type="EMBL" id="MPM06327.1"/>
    </source>
</evidence>
<organism evidence="1">
    <name type="scientific">bioreactor metagenome</name>
    <dbReference type="NCBI Taxonomy" id="1076179"/>
    <lineage>
        <taxon>unclassified sequences</taxon>
        <taxon>metagenomes</taxon>
        <taxon>ecological metagenomes</taxon>
    </lineage>
</organism>
<name>A0A644WRN6_9ZZZZ</name>
<dbReference type="AlphaFoldDB" id="A0A644WRN6"/>
<proteinExistence type="predicted"/>
<comment type="caution">
    <text evidence="1">The sequence shown here is derived from an EMBL/GenBank/DDBJ whole genome shotgun (WGS) entry which is preliminary data.</text>
</comment>